<dbReference type="EMBL" id="BAAANC010000003">
    <property type="protein sequence ID" value="GAA1543214.1"/>
    <property type="molecule type" value="Genomic_DNA"/>
</dbReference>
<keyword evidence="2" id="KW-1185">Reference proteome</keyword>
<evidence type="ECO:0000313" key="1">
    <source>
        <dbReference type="EMBL" id="GAA1543214.1"/>
    </source>
</evidence>
<proteinExistence type="predicted"/>
<name>A0ABP4MF87_9ACTN</name>
<protein>
    <submittedName>
        <fullName evidence="1">Uncharacterized protein</fullName>
    </submittedName>
</protein>
<reference evidence="2" key="1">
    <citation type="journal article" date="2019" name="Int. J. Syst. Evol. Microbiol.">
        <title>The Global Catalogue of Microorganisms (GCM) 10K type strain sequencing project: providing services to taxonomists for standard genome sequencing and annotation.</title>
        <authorList>
            <consortium name="The Broad Institute Genomics Platform"/>
            <consortium name="The Broad Institute Genome Sequencing Center for Infectious Disease"/>
            <person name="Wu L."/>
            <person name="Ma J."/>
        </authorList>
    </citation>
    <scope>NUCLEOTIDE SEQUENCE [LARGE SCALE GENOMIC DNA]</scope>
    <source>
        <strain evidence="2">JCM 14303</strain>
    </source>
</reference>
<accession>A0ABP4MF87</accession>
<evidence type="ECO:0000313" key="2">
    <source>
        <dbReference type="Proteomes" id="UP001500363"/>
    </source>
</evidence>
<gene>
    <name evidence="1" type="ORF">GCM10009741_53100</name>
</gene>
<comment type="caution">
    <text evidence="1">The sequence shown here is derived from an EMBL/GenBank/DDBJ whole genome shotgun (WGS) entry which is preliminary data.</text>
</comment>
<organism evidence="1 2">
    <name type="scientific">Kribbella lupini</name>
    <dbReference type="NCBI Taxonomy" id="291602"/>
    <lineage>
        <taxon>Bacteria</taxon>
        <taxon>Bacillati</taxon>
        <taxon>Actinomycetota</taxon>
        <taxon>Actinomycetes</taxon>
        <taxon>Propionibacteriales</taxon>
        <taxon>Kribbellaceae</taxon>
        <taxon>Kribbella</taxon>
    </lineage>
</organism>
<dbReference type="Proteomes" id="UP001500363">
    <property type="component" value="Unassembled WGS sequence"/>
</dbReference>
<sequence>MTVVGAQSASARAVNVTNVQVVWADAKQHSIRITWTESQPAANTIVLRSDAGEGGNEFGHTTADQPNEYVVDAATLGPRADPADKVWIEVGDGSGTPGRTDAFDRFNYGGSPVTTAFEADGSLRWTVAPDTSIDPTPGDPLDRPQDYTYVPQQRVRPDRPIPGCDAINLAPTTARTGTIPDAGYPYNLLIGVDNEWGTVRFNLTGVGRTKSLTMTGPAATKLGEKTTLTGVLNEEFLFEASGGPPSCSQWPEQTPNQSVVIQQRTSATAPWTTAGTTRTTGEWGAYTAVLTNPGHREYRAVRLNTIYGGRALYGGVGGVKSVRATTRVVSAKFIQPVINLGTRPQAYLWVDPAGTQRTALQFKNAAGAWQGVAYKTLYAGRGLLAFPWNKRGTTQFRWWVPATTAADAAYSNTFTLTVR</sequence>